<protein>
    <submittedName>
        <fullName evidence="5">COG1565: Uncharacterized conserved protein</fullName>
    </submittedName>
</protein>
<gene>
    <name evidence="5" type="ORF">MGWOODY_Hyp1330</name>
</gene>
<dbReference type="GO" id="GO:0032259">
    <property type="term" value="P:methylation"/>
    <property type="evidence" value="ECO:0007669"/>
    <property type="project" value="UniProtKB-KW"/>
</dbReference>
<accession>A0A160U087</accession>
<dbReference type="InterPro" id="IPR003788">
    <property type="entry name" value="NDUFAF7"/>
</dbReference>
<dbReference type="Gene3D" id="3.40.50.12710">
    <property type="match status" value="1"/>
</dbReference>
<keyword evidence="4" id="KW-0496">Mitochondrion</keyword>
<dbReference type="InterPro" id="IPR029063">
    <property type="entry name" value="SAM-dependent_MTases_sf"/>
</dbReference>
<dbReference type="PANTHER" id="PTHR12049:SF7">
    <property type="entry name" value="PROTEIN ARGININE METHYLTRANSFERASE NDUFAF7, MITOCHONDRIAL"/>
    <property type="match status" value="1"/>
</dbReference>
<proteinExistence type="predicted"/>
<dbReference type="Pfam" id="PF02636">
    <property type="entry name" value="Methyltransf_28"/>
    <property type="match status" value="1"/>
</dbReference>
<evidence type="ECO:0000256" key="4">
    <source>
        <dbReference type="ARBA" id="ARBA00023128"/>
    </source>
</evidence>
<evidence type="ECO:0000256" key="1">
    <source>
        <dbReference type="ARBA" id="ARBA00004173"/>
    </source>
</evidence>
<dbReference type="EMBL" id="CZQD01000034">
    <property type="protein sequence ID" value="CUS56868.1"/>
    <property type="molecule type" value="Genomic_DNA"/>
</dbReference>
<dbReference type="InterPro" id="IPR038375">
    <property type="entry name" value="NDUFAF7_sf"/>
</dbReference>
<evidence type="ECO:0000313" key="5">
    <source>
        <dbReference type="EMBL" id="CUS56868.1"/>
    </source>
</evidence>
<evidence type="ECO:0000256" key="3">
    <source>
        <dbReference type="ARBA" id="ARBA00022679"/>
    </source>
</evidence>
<keyword evidence="2" id="KW-0489">Methyltransferase</keyword>
<reference evidence="5" key="1">
    <citation type="submission" date="2015-10" db="EMBL/GenBank/DDBJ databases">
        <authorList>
            <person name="Gilbert D.G."/>
        </authorList>
    </citation>
    <scope>NUCLEOTIDE SEQUENCE</scope>
</reference>
<dbReference type="GO" id="GO:0035243">
    <property type="term" value="F:protein-arginine omega-N symmetric methyltransferase activity"/>
    <property type="evidence" value="ECO:0007669"/>
    <property type="project" value="TreeGrafter"/>
</dbReference>
<keyword evidence="3" id="KW-0808">Transferase</keyword>
<evidence type="ECO:0000256" key="2">
    <source>
        <dbReference type="ARBA" id="ARBA00022603"/>
    </source>
</evidence>
<dbReference type="GO" id="GO:0005739">
    <property type="term" value="C:mitochondrion"/>
    <property type="evidence" value="ECO:0007669"/>
    <property type="project" value="UniProtKB-SubCell"/>
</dbReference>
<organism evidence="5">
    <name type="scientific">hydrothermal vent metagenome</name>
    <dbReference type="NCBI Taxonomy" id="652676"/>
    <lineage>
        <taxon>unclassified sequences</taxon>
        <taxon>metagenomes</taxon>
        <taxon>ecological metagenomes</taxon>
    </lineage>
</organism>
<dbReference type="PANTHER" id="PTHR12049">
    <property type="entry name" value="PROTEIN ARGININE METHYLTRANSFERASE NDUFAF7, MITOCHONDRIAL"/>
    <property type="match status" value="1"/>
</dbReference>
<sequence>MTLKDRIIRLIETGGPIPVSTYMQLALHDSAQGYYATRPGLGTDFITAPEVSQVFGELIGLWVVNEWRAMGAPDSFHLVEIGPGRGTLMADALRLAYVAGGREFADAAKLTLVEPSPELRKVQAERLNDYTPSFADTLGNVSAGPMILVANEYLDCLPARQFRKADGQWRECVVGLDADGALAFGLAADEQRAPDGAAETSEAVEVQIGFDLLIADLLTRPAPMRALFIDYGPADATPGDSLRAFSQGEQVSPLAQPGETDLTVDVDFGRLKRLAARMGLDVAGPTPQGMFLMGLGAQARLNQLVEANPDHADAIFNNAQRLIDPKDMGSRFKAICLSSTGLPAPVGF</sequence>
<comment type="subcellular location">
    <subcellularLocation>
        <location evidence="1">Mitochondrion</location>
    </subcellularLocation>
</comment>
<dbReference type="SUPFAM" id="SSF53335">
    <property type="entry name" value="S-adenosyl-L-methionine-dependent methyltransferases"/>
    <property type="match status" value="1"/>
</dbReference>
<dbReference type="AlphaFoldDB" id="A0A160U087"/>
<name>A0A160U087_9ZZZZ</name>